<evidence type="ECO:0000313" key="1">
    <source>
        <dbReference type="EMBL" id="SJZ96502.1"/>
    </source>
</evidence>
<dbReference type="EMBL" id="FUWZ01000002">
    <property type="protein sequence ID" value="SJZ96502.1"/>
    <property type="molecule type" value="Genomic_DNA"/>
</dbReference>
<reference evidence="2" key="1">
    <citation type="submission" date="2017-02" db="EMBL/GenBank/DDBJ databases">
        <authorList>
            <person name="Varghese N."/>
            <person name="Submissions S."/>
        </authorList>
    </citation>
    <scope>NUCLEOTIDE SEQUENCE [LARGE SCALE GENOMIC DNA]</scope>
    <source>
        <strain evidence="2">DSM 22224</strain>
    </source>
</reference>
<accession>A0A1T4PYA4</accession>
<dbReference type="STRING" id="634771.SAMN04488128_10267"/>
<dbReference type="AlphaFoldDB" id="A0A1T4PYA4"/>
<dbReference type="OrthoDB" id="893860at2"/>
<name>A0A1T4PYA4_9BACT</name>
<dbReference type="Proteomes" id="UP000190367">
    <property type="component" value="Unassembled WGS sequence"/>
</dbReference>
<sequence>MKNILIPTDFSIRSLGYVHSVVAHYPNEAVNIIFMHALHMPDSLFDLITYTRNSRHIELITADFKDGCEIIRNKYASSVNKLKVEFFHGNTRVAFRNFCLAQNIDVILQPTDNDFICPSKRSFNPAKLIASSKYPLIKTTLTGSTRKIVAKSTISALLMASE</sequence>
<proteinExistence type="predicted"/>
<protein>
    <recommendedName>
        <fullName evidence="3">Universal stress protein family protein</fullName>
    </recommendedName>
</protein>
<evidence type="ECO:0008006" key="3">
    <source>
        <dbReference type="Google" id="ProtNLM"/>
    </source>
</evidence>
<keyword evidence="2" id="KW-1185">Reference proteome</keyword>
<gene>
    <name evidence="1" type="ORF">SAMN04488128_10267</name>
</gene>
<evidence type="ECO:0000313" key="2">
    <source>
        <dbReference type="Proteomes" id="UP000190367"/>
    </source>
</evidence>
<dbReference type="RefSeq" id="WP_078668664.1">
    <property type="nucleotide sequence ID" value="NZ_FUWZ01000002.1"/>
</dbReference>
<organism evidence="1 2">
    <name type="scientific">Chitinophaga eiseniae</name>
    <dbReference type="NCBI Taxonomy" id="634771"/>
    <lineage>
        <taxon>Bacteria</taxon>
        <taxon>Pseudomonadati</taxon>
        <taxon>Bacteroidota</taxon>
        <taxon>Chitinophagia</taxon>
        <taxon>Chitinophagales</taxon>
        <taxon>Chitinophagaceae</taxon>
        <taxon>Chitinophaga</taxon>
    </lineage>
</organism>